<evidence type="ECO:0000256" key="1">
    <source>
        <dbReference type="ARBA" id="ARBA00004442"/>
    </source>
</evidence>
<keyword evidence="4" id="KW-1134">Transmembrane beta strand</keyword>
<protein>
    <recommendedName>
        <fullName evidence="10">Outer membrane efflux protein</fullName>
    </recommendedName>
</protein>
<dbReference type="PANTHER" id="PTHR30026:SF22">
    <property type="entry name" value="OUTER MEMBRANE EFFLUX PROTEIN"/>
    <property type="match status" value="1"/>
</dbReference>
<evidence type="ECO:0000256" key="7">
    <source>
        <dbReference type="ARBA" id="ARBA00023237"/>
    </source>
</evidence>
<dbReference type="InterPro" id="IPR003423">
    <property type="entry name" value="OMP_efflux"/>
</dbReference>
<sequence>MAFANDPFITSRVGNTNLKVGSMLFKEKQNAALVSLSWTVTAPYIIALIATLLTACSSVESNVSEDAVAPPPAVLYSEVMVRSMGGGAQDDDTGELSNSYSLGPIEANEELEMSVQLYSNAPAETEHLLSLGDVLGRVWQEHPNVQRALSEVEATGYEISGARTGFYPYLSLSATQASNDASATTLNVIQPLWSGGRIGAEVSEAEAGQYYALADLNKVRLDLALDASEAYMNVVLAQEQGQLWARYIKNLEALLDTITRRADLGVSPPSDIQTAQTRLSQARAGLQASHSILLRSRLHLESLLHRPVHNVNWPEEEYRLSHQEMFRILDSRAVNFHPYPQLASAEIAIQKAQVKVAKSAIYPQLSLQYSAQLDQSDGDFTPDSSTQLVLQYATDSGLRGYNSYRAILQRLTGAEQDLIYSKRDVTDIVSSAYSERNASQEQFYAQVEAARAAVKLVDSFLRQFKVGRKAWLEVLNAHREAHEALLEISNIKRNYWSANTRLALHGMLWARLHAGAPSTELTFAEQ</sequence>
<comment type="subcellular location">
    <subcellularLocation>
        <location evidence="1">Cell outer membrane</location>
    </subcellularLocation>
</comment>
<dbReference type="InterPro" id="IPR051906">
    <property type="entry name" value="TolC-like"/>
</dbReference>
<evidence type="ECO:0000313" key="9">
    <source>
        <dbReference type="Proteomes" id="UP000274695"/>
    </source>
</evidence>
<evidence type="ECO:0000256" key="2">
    <source>
        <dbReference type="ARBA" id="ARBA00007613"/>
    </source>
</evidence>
<name>A0ABX9W1Q6_9GAMM</name>
<keyword evidence="9" id="KW-1185">Reference proteome</keyword>
<evidence type="ECO:0008006" key="10">
    <source>
        <dbReference type="Google" id="ProtNLM"/>
    </source>
</evidence>
<keyword evidence="7" id="KW-0998">Cell outer membrane</keyword>
<keyword evidence="5" id="KW-0812">Transmembrane</keyword>
<evidence type="ECO:0000256" key="3">
    <source>
        <dbReference type="ARBA" id="ARBA00022448"/>
    </source>
</evidence>
<evidence type="ECO:0000313" key="8">
    <source>
        <dbReference type="EMBL" id="RNL61865.1"/>
    </source>
</evidence>
<dbReference type="Pfam" id="PF02321">
    <property type="entry name" value="OEP"/>
    <property type="match status" value="2"/>
</dbReference>
<reference evidence="8 9" key="1">
    <citation type="submission" date="2018-10" db="EMBL/GenBank/DDBJ databases">
        <title>Draft genome sequence of Zhongshania sp. DSW25-10.</title>
        <authorList>
            <person name="Oh J."/>
        </authorList>
    </citation>
    <scope>NUCLEOTIDE SEQUENCE [LARGE SCALE GENOMIC DNA]</scope>
    <source>
        <strain evidence="8 9">DSW25-10</strain>
    </source>
</reference>
<dbReference type="PANTHER" id="PTHR30026">
    <property type="entry name" value="OUTER MEMBRANE PROTEIN TOLC"/>
    <property type="match status" value="1"/>
</dbReference>
<evidence type="ECO:0000256" key="5">
    <source>
        <dbReference type="ARBA" id="ARBA00022692"/>
    </source>
</evidence>
<evidence type="ECO:0000256" key="6">
    <source>
        <dbReference type="ARBA" id="ARBA00023136"/>
    </source>
</evidence>
<comment type="caution">
    <text evidence="8">The sequence shown here is derived from an EMBL/GenBank/DDBJ whole genome shotgun (WGS) entry which is preliminary data.</text>
</comment>
<proteinExistence type="inferred from homology"/>
<gene>
    <name evidence="8" type="ORF">D0911_11340</name>
</gene>
<dbReference type="EMBL" id="RHGB01000011">
    <property type="protein sequence ID" value="RNL61865.1"/>
    <property type="molecule type" value="Genomic_DNA"/>
</dbReference>
<dbReference type="Proteomes" id="UP000274695">
    <property type="component" value="Unassembled WGS sequence"/>
</dbReference>
<keyword evidence="3" id="KW-0813">Transport</keyword>
<accession>A0ABX9W1Q6</accession>
<dbReference type="SUPFAM" id="SSF56954">
    <property type="entry name" value="Outer membrane efflux proteins (OEP)"/>
    <property type="match status" value="1"/>
</dbReference>
<keyword evidence="6" id="KW-0472">Membrane</keyword>
<evidence type="ECO:0000256" key="4">
    <source>
        <dbReference type="ARBA" id="ARBA00022452"/>
    </source>
</evidence>
<comment type="similarity">
    <text evidence="2">Belongs to the outer membrane factor (OMF) (TC 1.B.17) family.</text>
</comment>
<organism evidence="8 9">
    <name type="scientific">Zhongshania marina</name>
    <dbReference type="NCBI Taxonomy" id="2304603"/>
    <lineage>
        <taxon>Bacteria</taxon>
        <taxon>Pseudomonadati</taxon>
        <taxon>Pseudomonadota</taxon>
        <taxon>Gammaproteobacteria</taxon>
        <taxon>Cellvibrionales</taxon>
        <taxon>Spongiibacteraceae</taxon>
        <taxon>Zhongshania</taxon>
    </lineage>
</organism>
<dbReference type="Gene3D" id="1.20.1600.10">
    <property type="entry name" value="Outer membrane efflux proteins (OEP)"/>
    <property type="match status" value="1"/>
</dbReference>